<gene>
    <name evidence="1" type="ORF">O1611_g6719</name>
</gene>
<organism evidence="1 2">
    <name type="scientific">Lasiodiplodia mahajangana</name>
    <dbReference type="NCBI Taxonomy" id="1108764"/>
    <lineage>
        <taxon>Eukaryota</taxon>
        <taxon>Fungi</taxon>
        <taxon>Dikarya</taxon>
        <taxon>Ascomycota</taxon>
        <taxon>Pezizomycotina</taxon>
        <taxon>Dothideomycetes</taxon>
        <taxon>Dothideomycetes incertae sedis</taxon>
        <taxon>Botryosphaeriales</taxon>
        <taxon>Botryosphaeriaceae</taxon>
        <taxon>Lasiodiplodia</taxon>
    </lineage>
</organism>
<dbReference type="EMBL" id="JAPUUL010001639">
    <property type="protein sequence ID" value="KAJ8126918.1"/>
    <property type="molecule type" value="Genomic_DNA"/>
</dbReference>
<proteinExistence type="predicted"/>
<name>A0ACC2JHB4_9PEZI</name>
<dbReference type="Proteomes" id="UP001153332">
    <property type="component" value="Unassembled WGS sequence"/>
</dbReference>
<protein>
    <submittedName>
        <fullName evidence="1">Uncharacterized protein</fullName>
    </submittedName>
</protein>
<reference evidence="1" key="1">
    <citation type="submission" date="2022-12" db="EMBL/GenBank/DDBJ databases">
        <title>Genome Sequence of Lasiodiplodia mahajangana.</title>
        <authorList>
            <person name="Buettner E."/>
        </authorList>
    </citation>
    <scope>NUCLEOTIDE SEQUENCE</scope>
    <source>
        <strain evidence="1">VT137</strain>
    </source>
</reference>
<keyword evidence="2" id="KW-1185">Reference proteome</keyword>
<accession>A0ACC2JHB4</accession>
<sequence length="154" mass="16460">MSVSQAASVVEKAIGHDDSAVTAQDVSTYTSEGDKGLMKALCWMGKNSVQVLDVPRPKILEPTDVILRVTGSTVCGSDLHLLHGTIVQLNKGDILGHEFCGIVDEVGSAVKKAQKGRRYVASFQIACGECFFCKQKLSSQCEKTSANSTQHASE</sequence>
<comment type="caution">
    <text evidence="1">The sequence shown here is derived from an EMBL/GenBank/DDBJ whole genome shotgun (WGS) entry which is preliminary data.</text>
</comment>
<evidence type="ECO:0000313" key="1">
    <source>
        <dbReference type="EMBL" id="KAJ8126918.1"/>
    </source>
</evidence>
<evidence type="ECO:0000313" key="2">
    <source>
        <dbReference type="Proteomes" id="UP001153332"/>
    </source>
</evidence>